<dbReference type="AlphaFoldDB" id="A0A3B0MNS3"/>
<comment type="similarity">
    <text evidence="6">Belongs to the tRNA(Ile)-lysidine synthase family.</text>
</comment>
<keyword evidence="4 6" id="KW-0067">ATP-binding</keyword>
<dbReference type="Gene3D" id="3.40.50.620">
    <property type="entry name" value="HUPs"/>
    <property type="match status" value="1"/>
</dbReference>
<dbReference type="GO" id="GO:0005737">
    <property type="term" value="C:cytoplasm"/>
    <property type="evidence" value="ECO:0007669"/>
    <property type="project" value="UniProtKB-SubCell"/>
</dbReference>
<evidence type="ECO:0000256" key="2">
    <source>
        <dbReference type="ARBA" id="ARBA00022694"/>
    </source>
</evidence>
<sequence length="407" mass="43614">MTTLPDRFNGAMDTLLPDPPQALGLAVSGGGDSMALLHLASGWAARHGCRLYVASVDHGLRPEAKGECALVAARAAGLAAPHDILPWSWDGRGNLQDRARQARQDLLAAWANARGITHVALGHTRDDQAETLLMRLKRGSGVDGLAAMAPARTAKGLTWLRPLLDTRRDTLRAHLRSLGWDWADDPSNDDTGYERVRTRQAIATLGLDVDRLAETADRMAAARSVLDNAAQQAAGALVRQEHGDLLLDRAGLSALPADTRDRLVAAALCFVGNSAYRPRLSALRSTLDTARATLHGCVLVQGPDQLRICREWKAVDTVTAPAPGPWDGRWQITGPAHDGLETRALGPVGLSQTDRASWLVPRDSVLSSPSVWAGERLIAAPLAGFNPEFRANCRALPPDWPATGDAH</sequence>
<dbReference type="InterPro" id="IPR014729">
    <property type="entry name" value="Rossmann-like_a/b/a_fold"/>
</dbReference>
<keyword evidence="9" id="KW-1185">Reference proteome</keyword>
<keyword evidence="2 6" id="KW-0819">tRNA processing</keyword>
<dbReference type="GO" id="GO:0032267">
    <property type="term" value="F:tRNA(Ile)-lysidine synthase activity"/>
    <property type="evidence" value="ECO:0007669"/>
    <property type="project" value="UniProtKB-EC"/>
</dbReference>
<dbReference type="Proteomes" id="UP000272908">
    <property type="component" value="Unassembled WGS sequence"/>
</dbReference>
<organism evidence="8 9">
    <name type="scientific">Roseinatronobacter ekhonensis</name>
    <dbReference type="NCBI Taxonomy" id="254356"/>
    <lineage>
        <taxon>Bacteria</taxon>
        <taxon>Pseudomonadati</taxon>
        <taxon>Pseudomonadota</taxon>
        <taxon>Alphaproteobacteria</taxon>
        <taxon>Rhodobacterales</taxon>
        <taxon>Paracoccaceae</taxon>
        <taxon>Roseinatronobacter</taxon>
    </lineage>
</organism>
<dbReference type="PANTHER" id="PTHR43033">
    <property type="entry name" value="TRNA(ILE)-LYSIDINE SYNTHASE-RELATED"/>
    <property type="match status" value="1"/>
</dbReference>
<dbReference type="GO" id="GO:0005524">
    <property type="term" value="F:ATP binding"/>
    <property type="evidence" value="ECO:0007669"/>
    <property type="project" value="UniProtKB-UniRule"/>
</dbReference>
<dbReference type="GO" id="GO:0006400">
    <property type="term" value="P:tRNA modification"/>
    <property type="evidence" value="ECO:0007669"/>
    <property type="project" value="UniProtKB-UniRule"/>
</dbReference>
<dbReference type="EMBL" id="UIHC01000002">
    <property type="protein sequence ID" value="SUZ30574.1"/>
    <property type="molecule type" value="Genomic_DNA"/>
</dbReference>
<protein>
    <recommendedName>
        <fullName evidence="6">tRNA(Ile)-lysidine synthase</fullName>
        <ecNumber evidence="6">6.3.4.19</ecNumber>
    </recommendedName>
    <alternativeName>
        <fullName evidence="6">tRNA(Ile)-2-lysyl-cytidine synthase</fullName>
    </alternativeName>
    <alternativeName>
        <fullName evidence="6">tRNA(Ile)-lysidine synthetase</fullName>
    </alternativeName>
</protein>
<dbReference type="InterPro" id="IPR011063">
    <property type="entry name" value="TilS/TtcA_N"/>
</dbReference>
<keyword evidence="6" id="KW-0963">Cytoplasm</keyword>
<gene>
    <name evidence="6 8" type="primary">tilS</name>
    <name evidence="8" type="ORF">ROE7235_00298</name>
</gene>
<evidence type="ECO:0000256" key="6">
    <source>
        <dbReference type="HAMAP-Rule" id="MF_01161"/>
    </source>
</evidence>
<dbReference type="SUPFAM" id="SSF52402">
    <property type="entry name" value="Adenine nucleotide alpha hydrolases-like"/>
    <property type="match status" value="1"/>
</dbReference>
<dbReference type="EC" id="6.3.4.19" evidence="6"/>
<dbReference type="InterPro" id="IPR012795">
    <property type="entry name" value="tRNA_Ile_lys_synt_N"/>
</dbReference>
<feature type="binding site" evidence="6">
    <location>
        <begin position="28"/>
        <end position="33"/>
    </location>
    <ligand>
        <name>ATP</name>
        <dbReference type="ChEBI" id="CHEBI:30616"/>
    </ligand>
</feature>
<accession>A0A3B0MNS3</accession>
<evidence type="ECO:0000256" key="3">
    <source>
        <dbReference type="ARBA" id="ARBA00022741"/>
    </source>
</evidence>
<dbReference type="HAMAP" id="MF_01161">
    <property type="entry name" value="tRNA_Ile_lys_synt"/>
    <property type="match status" value="1"/>
</dbReference>
<reference evidence="9" key="1">
    <citation type="submission" date="2018-08" db="EMBL/GenBank/DDBJ databases">
        <authorList>
            <person name="Rodrigo-Torres L."/>
            <person name="Arahal R. D."/>
            <person name="Lucena T."/>
        </authorList>
    </citation>
    <scope>NUCLEOTIDE SEQUENCE [LARGE SCALE GENOMIC DNA]</scope>
    <source>
        <strain evidence="9">CECT 7235</strain>
    </source>
</reference>
<comment type="domain">
    <text evidence="6">The N-terminal region contains the highly conserved SGGXDS motif, predicted to be a P-loop motif involved in ATP binding.</text>
</comment>
<evidence type="ECO:0000259" key="7">
    <source>
        <dbReference type="Pfam" id="PF01171"/>
    </source>
</evidence>
<dbReference type="NCBIfam" id="TIGR02432">
    <property type="entry name" value="lysidine_TilS_N"/>
    <property type="match status" value="1"/>
</dbReference>
<evidence type="ECO:0000256" key="4">
    <source>
        <dbReference type="ARBA" id="ARBA00022840"/>
    </source>
</evidence>
<evidence type="ECO:0000313" key="9">
    <source>
        <dbReference type="Proteomes" id="UP000272908"/>
    </source>
</evidence>
<name>A0A3B0MNS3_9RHOB</name>
<dbReference type="CDD" id="cd01992">
    <property type="entry name" value="TilS_N"/>
    <property type="match status" value="1"/>
</dbReference>
<keyword evidence="3 6" id="KW-0547">Nucleotide-binding</keyword>
<comment type="function">
    <text evidence="6">Ligates lysine onto the cytidine present at position 34 of the AUA codon-specific tRNA(Ile) that contains the anticodon CAU, in an ATP-dependent manner. Cytidine is converted to lysidine, thus changing the amino acid specificity of the tRNA from methionine to isoleucine.</text>
</comment>
<dbReference type="InterPro" id="IPR012094">
    <property type="entry name" value="tRNA_Ile_lys_synt"/>
</dbReference>
<dbReference type="Pfam" id="PF01171">
    <property type="entry name" value="ATP_bind_3"/>
    <property type="match status" value="1"/>
</dbReference>
<keyword evidence="1 6" id="KW-0436">Ligase</keyword>
<feature type="domain" description="tRNA(Ile)-lysidine/2-thiocytidine synthase N-terminal" evidence="7">
    <location>
        <begin position="24"/>
        <end position="200"/>
    </location>
</feature>
<dbReference type="PANTHER" id="PTHR43033:SF1">
    <property type="entry name" value="TRNA(ILE)-LYSIDINE SYNTHASE-RELATED"/>
    <property type="match status" value="1"/>
</dbReference>
<proteinExistence type="inferred from homology"/>
<dbReference type="OrthoDB" id="9807403at2"/>
<evidence type="ECO:0000256" key="5">
    <source>
        <dbReference type="ARBA" id="ARBA00048539"/>
    </source>
</evidence>
<comment type="subcellular location">
    <subcellularLocation>
        <location evidence="6">Cytoplasm</location>
    </subcellularLocation>
</comment>
<comment type="catalytic activity">
    <reaction evidence="5 6">
        <text>cytidine(34) in tRNA(Ile2) + L-lysine + ATP = lysidine(34) in tRNA(Ile2) + AMP + diphosphate + H(+)</text>
        <dbReference type="Rhea" id="RHEA:43744"/>
        <dbReference type="Rhea" id="RHEA-COMP:10625"/>
        <dbReference type="Rhea" id="RHEA-COMP:10670"/>
        <dbReference type="ChEBI" id="CHEBI:15378"/>
        <dbReference type="ChEBI" id="CHEBI:30616"/>
        <dbReference type="ChEBI" id="CHEBI:32551"/>
        <dbReference type="ChEBI" id="CHEBI:33019"/>
        <dbReference type="ChEBI" id="CHEBI:82748"/>
        <dbReference type="ChEBI" id="CHEBI:83665"/>
        <dbReference type="ChEBI" id="CHEBI:456215"/>
        <dbReference type="EC" id="6.3.4.19"/>
    </reaction>
</comment>
<dbReference type="RefSeq" id="WP_121092883.1">
    <property type="nucleotide sequence ID" value="NZ_UIHC01000002.1"/>
</dbReference>
<evidence type="ECO:0000313" key="8">
    <source>
        <dbReference type="EMBL" id="SUZ30574.1"/>
    </source>
</evidence>
<evidence type="ECO:0000256" key="1">
    <source>
        <dbReference type="ARBA" id="ARBA00022598"/>
    </source>
</evidence>